<evidence type="ECO:0000256" key="5">
    <source>
        <dbReference type="ARBA" id="ARBA00022679"/>
    </source>
</evidence>
<organism evidence="14 15">
    <name type="scientific">Pseudidiomarina gelatinasegens</name>
    <dbReference type="NCBI Taxonomy" id="2487740"/>
    <lineage>
        <taxon>Bacteria</taxon>
        <taxon>Pseudomonadati</taxon>
        <taxon>Pseudomonadota</taxon>
        <taxon>Gammaproteobacteria</taxon>
        <taxon>Alteromonadales</taxon>
        <taxon>Idiomarinaceae</taxon>
        <taxon>Pseudidiomarina</taxon>
    </lineage>
</organism>
<proteinExistence type="inferred from homology"/>
<comment type="similarity">
    <text evidence="2">Belongs to the HPPK family.</text>
</comment>
<dbReference type="Proteomes" id="UP000288789">
    <property type="component" value="Unassembled WGS sequence"/>
</dbReference>
<evidence type="ECO:0000256" key="10">
    <source>
        <dbReference type="ARBA" id="ARBA00029409"/>
    </source>
</evidence>
<accession>A0A443Z4Q3</accession>
<keyword evidence="15" id="KW-1185">Reference proteome</keyword>
<dbReference type="EC" id="2.7.6.3" evidence="3"/>
<keyword evidence="8" id="KW-0067">ATP-binding</keyword>
<evidence type="ECO:0000256" key="4">
    <source>
        <dbReference type="ARBA" id="ARBA00016218"/>
    </source>
</evidence>
<evidence type="ECO:0000313" key="14">
    <source>
        <dbReference type="EMBL" id="RWU11604.1"/>
    </source>
</evidence>
<dbReference type="InterPro" id="IPR035907">
    <property type="entry name" value="Hppk_sf"/>
</dbReference>
<feature type="domain" description="7,8-dihydro-6-hydroxymethylpterin-pyrophosphokinase" evidence="13">
    <location>
        <begin position="8"/>
        <end position="100"/>
    </location>
</feature>
<comment type="pathway">
    <text evidence="1">Cofactor biosynthesis; tetrahydrofolate biosynthesis; 2-amino-4-hydroxy-6-hydroxymethyl-7,8-dihydropteridine diphosphate from 7,8-dihydroneopterin triphosphate: step 4/4.</text>
</comment>
<dbReference type="GO" id="GO:0003848">
    <property type="term" value="F:2-amino-4-hydroxy-6-hydroxymethyldihydropteridine diphosphokinase activity"/>
    <property type="evidence" value="ECO:0007669"/>
    <property type="project" value="UniProtKB-EC"/>
</dbReference>
<keyword evidence="5" id="KW-0808">Transferase</keyword>
<evidence type="ECO:0000256" key="1">
    <source>
        <dbReference type="ARBA" id="ARBA00005051"/>
    </source>
</evidence>
<dbReference type="AlphaFoldDB" id="A0A443Z4Q3"/>
<dbReference type="Pfam" id="PF01288">
    <property type="entry name" value="HPPK"/>
    <property type="match status" value="1"/>
</dbReference>
<dbReference type="UniPathway" id="UPA00077">
    <property type="reaction ID" value="UER00155"/>
</dbReference>
<evidence type="ECO:0000256" key="3">
    <source>
        <dbReference type="ARBA" id="ARBA00013253"/>
    </source>
</evidence>
<comment type="caution">
    <text evidence="14">The sequence shown here is derived from an EMBL/GenBank/DDBJ whole genome shotgun (WGS) entry which is preliminary data.</text>
</comment>
<dbReference type="Gene3D" id="3.30.70.560">
    <property type="entry name" value="7,8-Dihydro-6-hydroxymethylpterin-pyrophosphokinase HPPK"/>
    <property type="match status" value="1"/>
</dbReference>
<dbReference type="RefSeq" id="WP_128351893.1">
    <property type="nucleotide sequence ID" value="NZ_RSFE01000003.1"/>
</dbReference>
<dbReference type="GO" id="GO:0016301">
    <property type="term" value="F:kinase activity"/>
    <property type="evidence" value="ECO:0007669"/>
    <property type="project" value="UniProtKB-KW"/>
</dbReference>
<evidence type="ECO:0000256" key="9">
    <source>
        <dbReference type="ARBA" id="ARBA00022909"/>
    </source>
</evidence>
<evidence type="ECO:0000313" key="15">
    <source>
        <dbReference type="Proteomes" id="UP000288789"/>
    </source>
</evidence>
<dbReference type="InterPro" id="IPR000550">
    <property type="entry name" value="Hppk"/>
</dbReference>
<keyword evidence="9" id="KW-0289">Folate biosynthesis</keyword>
<evidence type="ECO:0000259" key="13">
    <source>
        <dbReference type="Pfam" id="PF01288"/>
    </source>
</evidence>
<dbReference type="PANTHER" id="PTHR43071:SF1">
    <property type="entry name" value="2-AMINO-4-HYDROXY-6-HYDROXYMETHYLDIHYDROPTERIDINE PYROPHOSPHOKINASE"/>
    <property type="match status" value="1"/>
</dbReference>
<dbReference type="OrthoDB" id="582926at2"/>
<keyword evidence="6" id="KW-0547">Nucleotide-binding</keyword>
<protein>
    <recommendedName>
        <fullName evidence="4">2-amino-4-hydroxy-6-hydroxymethyldihydropteridine pyrophosphokinase</fullName>
        <ecNumber evidence="3">2.7.6.3</ecNumber>
    </recommendedName>
    <alternativeName>
        <fullName evidence="11">6-hydroxymethyl-7,8-dihydropterin pyrophosphokinase</fullName>
    </alternativeName>
    <alternativeName>
        <fullName evidence="12">7,8-dihydro-6-hydroxymethylpterin-pyrophosphokinase</fullName>
    </alternativeName>
</protein>
<dbReference type="GO" id="GO:0005524">
    <property type="term" value="F:ATP binding"/>
    <property type="evidence" value="ECO:0007669"/>
    <property type="project" value="UniProtKB-KW"/>
</dbReference>
<comment type="function">
    <text evidence="10">Catalyzes the transfer of pyrophosphate from adenosine triphosphate (ATP) to 6-hydroxymethyl-7,8-dihydropterin, an enzymatic step in folate biosynthesis pathway.</text>
</comment>
<name>A0A443Z4Q3_9GAMM</name>
<reference evidence="14 15" key="1">
    <citation type="submission" date="2018-12" db="EMBL/GenBank/DDBJ databases">
        <authorList>
            <person name="Li A."/>
            <person name="Zhang M."/>
            <person name="Zhu H."/>
        </authorList>
    </citation>
    <scope>NUCLEOTIDE SEQUENCE [LARGE SCALE GENOMIC DNA]</scope>
    <source>
        <strain evidence="14 15">R04H25</strain>
    </source>
</reference>
<evidence type="ECO:0000256" key="7">
    <source>
        <dbReference type="ARBA" id="ARBA00022777"/>
    </source>
</evidence>
<keyword evidence="7 14" id="KW-0418">Kinase</keyword>
<gene>
    <name evidence="14" type="ORF">EGC76_04905</name>
</gene>
<evidence type="ECO:0000256" key="8">
    <source>
        <dbReference type="ARBA" id="ARBA00022840"/>
    </source>
</evidence>
<dbReference type="PANTHER" id="PTHR43071">
    <property type="entry name" value="2-AMINO-4-HYDROXY-6-HYDROXYMETHYLDIHYDROPTERIDINE PYROPHOSPHOKINASE"/>
    <property type="match status" value="1"/>
</dbReference>
<evidence type="ECO:0000256" key="6">
    <source>
        <dbReference type="ARBA" id="ARBA00022741"/>
    </source>
</evidence>
<evidence type="ECO:0000256" key="12">
    <source>
        <dbReference type="ARBA" id="ARBA00033413"/>
    </source>
</evidence>
<dbReference type="GO" id="GO:0046656">
    <property type="term" value="P:folic acid biosynthetic process"/>
    <property type="evidence" value="ECO:0007669"/>
    <property type="project" value="UniProtKB-KW"/>
</dbReference>
<dbReference type="GO" id="GO:0046654">
    <property type="term" value="P:tetrahydrofolate biosynthetic process"/>
    <property type="evidence" value="ECO:0007669"/>
    <property type="project" value="UniProtKB-UniPathway"/>
</dbReference>
<sequence length="138" mass="15821">MPQIYLCTMGANLAPETNFAKAREQIARYGRAHYSRAIYTRPVAMESDLDFLNALFLLETDLDSDALKLHFNAIEIDLGRDRTDPLSSQKDRPMDIDILGNLMHKDIWQLVPSYLKPVISTLKPMANSLQQQLDFQHE</sequence>
<evidence type="ECO:0000256" key="2">
    <source>
        <dbReference type="ARBA" id="ARBA00005810"/>
    </source>
</evidence>
<evidence type="ECO:0000256" key="11">
    <source>
        <dbReference type="ARBA" id="ARBA00029766"/>
    </source>
</evidence>
<dbReference type="EMBL" id="RSFE01000003">
    <property type="protein sequence ID" value="RWU11604.1"/>
    <property type="molecule type" value="Genomic_DNA"/>
</dbReference>
<dbReference type="SUPFAM" id="SSF55083">
    <property type="entry name" value="6-hydroxymethyl-7,8-dihydropterin pyrophosphokinase, HPPK"/>
    <property type="match status" value="1"/>
</dbReference>